<gene>
    <name evidence="1" type="ORF">GKE01_12390</name>
</gene>
<dbReference type="Pfam" id="PF14284">
    <property type="entry name" value="PcfJ"/>
    <property type="match status" value="1"/>
</dbReference>
<reference evidence="1" key="1">
    <citation type="journal article" date="2019" name="Nat. Med.">
        <title>A library of human gut bacterial isolates paired with longitudinal multiomics data enables mechanistic microbiome research.</title>
        <authorList>
            <person name="Poyet M."/>
            <person name="Groussin M."/>
            <person name="Gibbons S.M."/>
            <person name="Avila-Pacheco J."/>
            <person name="Jiang X."/>
            <person name="Kearney S.M."/>
            <person name="Perrotta A.R."/>
            <person name="Berdy B."/>
            <person name="Zhao S."/>
            <person name="Lieberman T.D."/>
            <person name="Swanson P.K."/>
            <person name="Smith M."/>
            <person name="Roesemann S."/>
            <person name="Alexander J.E."/>
            <person name="Rich S.A."/>
            <person name="Livny J."/>
            <person name="Vlamakis H."/>
            <person name="Clish C."/>
            <person name="Bullock K."/>
            <person name="Deik A."/>
            <person name="Scott J."/>
            <person name="Pierce K.A."/>
            <person name="Xavier R.J."/>
            <person name="Alm E.J."/>
        </authorList>
    </citation>
    <scope>NUCLEOTIDE SEQUENCE</scope>
    <source>
        <strain evidence="1">BIOML-A4</strain>
    </source>
</reference>
<dbReference type="RefSeq" id="WP_010803640.1">
    <property type="nucleotide sequence ID" value="NZ_CAJSYT010000001.1"/>
</dbReference>
<sequence length="451" mass="52312">MKPKSKLQRRVVELSGKLPAITKGQEDWAKEHLFDHLAYKCKDELWCSECGRTWVDTSNSELGTIVLGDKTECPYCHHRLDVKVSRRQKSHEEAYMSILQVKGGFQVIRHILCWKNARKATSLIGQPACYPVNYDFTEMVQEWISEDGKRTIVARPMNMGGNGWIYSDPLSIKSEYGSSCWNYRGDLYAIWGELYPRKELLPGLKKRGLNRRFPDVNPSKLIRDLLKGNNDAELCLKTGQISMLKHMYKTGFSQLRYKPSFNICNRNHYVIKDASMWEDYMSLLSYFGKDLRNAHYVCPKNLKAEHDSLLEKKKICEAKLRKERGRIEAIRKREKLMKDIAGFYERMKKFFGMKITDGNIVICPLESITQFYQEGKAMHHCVYAQGYYARENTLILSATIDGKRAETIEVNLKTLDIVQSRAVCNGVSEYHNQIIKLVKKNMNLIRQKMTA</sequence>
<dbReference type="AlphaFoldDB" id="A0A6G1ZEL2"/>
<protein>
    <recommendedName>
        <fullName evidence="2">PcfJ-like protein</fullName>
    </recommendedName>
</protein>
<comment type="caution">
    <text evidence="1">The sequence shown here is derived from an EMBL/GenBank/DDBJ whole genome shotgun (WGS) entry which is preliminary data.</text>
</comment>
<accession>A0A6G1ZEL2</accession>
<dbReference type="EMBL" id="WKLP01000016">
    <property type="protein sequence ID" value="MRY12262.1"/>
    <property type="molecule type" value="Genomic_DNA"/>
</dbReference>
<evidence type="ECO:0000313" key="1">
    <source>
        <dbReference type="EMBL" id="MRY12262.1"/>
    </source>
</evidence>
<name>A0A6G1ZEL2_9BACT</name>
<organism evidence="1">
    <name type="scientific">Parabacteroides goldsteinii</name>
    <dbReference type="NCBI Taxonomy" id="328812"/>
    <lineage>
        <taxon>Bacteria</taxon>
        <taxon>Pseudomonadati</taxon>
        <taxon>Bacteroidota</taxon>
        <taxon>Bacteroidia</taxon>
        <taxon>Bacteroidales</taxon>
        <taxon>Tannerellaceae</taxon>
        <taxon>Parabacteroides</taxon>
    </lineage>
</organism>
<evidence type="ECO:0008006" key="2">
    <source>
        <dbReference type="Google" id="ProtNLM"/>
    </source>
</evidence>
<dbReference type="InterPro" id="IPR025586">
    <property type="entry name" value="PcfJ"/>
</dbReference>
<proteinExistence type="predicted"/>